<name>A0AAD5VB94_9APHY</name>
<organism evidence="1 2">
    <name type="scientific">Meripilus lineatus</name>
    <dbReference type="NCBI Taxonomy" id="2056292"/>
    <lineage>
        <taxon>Eukaryota</taxon>
        <taxon>Fungi</taxon>
        <taxon>Dikarya</taxon>
        <taxon>Basidiomycota</taxon>
        <taxon>Agaricomycotina</taxon>
        <taxon>Agaricomycetes</taxon>
        <taxon>Polyporales</taxon>
        <taxon>Meripilaceae</taxon>
        <taxon>Meripilus</taxon>
    </lineage>
</organism>
<comment type="caution">
    <text evidence="1">The sequence shown here is derived from an EMBL/GenBank/DDBJ whole genome shotgun (WGS) entry which is preliminary data.</text>
</comment>
<proteinExistence type="predicted"/>
<gene>
    <name evidence="1" type="ORF">NLI96_g1021</name>
</gene>
<dbReference type="Proteomes" id="UP001212997">
    <property type="component" value="Unassembled WGS sequence"/>
</dbReference>
<reference evidence="1" key="1">
    <citation type="submission" date="2022-07" db="EMBL/GenBank/DDBJ databases">
        <title>Genome Sequence of Physisporinus lineatus.</title>
        <authorList>
            <person name="Buettner E."/>
        </authorList>
    </citation>
    <scope>NUCLEOTIDE SEQUENCE</scope>
    <source>
        <strain evidence="1">VT162</strain>
    </source>
</reference>
<sequence length="214" mass="24354">MASISSIITAKDCGFRQKLMLMFSRESKLVDQAEGCLQRVIIVLQGNEDKMCTEQLEETKMILEQYHQLNVDGEDLQAWLAVLKTKDKKDPDYSKLKKDVWDLTTTFYIKSSSLKKQAMRTSARASASGIGRRLGINKGIVLEVMHGEFESLPPYPSDIMVKEIERLRSEGFTLDDADLSIFRDGKDFEEEKDSLTEDEQWAILSSIRVVCNNS</sequence>
<keyword evidence="2" id="KW-1185">Reference proteome</keyword>
<evidence type="ECO:0000313" key="1">
    <source>
        <dbReference type="EMBL" id="KAJ3491001.1"/>
    </source>
</evidence>
<evidence type="ECO:0000313" key="2">
    <source>
        <dbReference type="Proteomes" id="UP001212997"/>
    </source>
</evidence>
<dbReference type="AlphaFoldDB" id="A0AAD5VB94"/>
<protein>
    <submittedName>
        <fullName evidence="1">Uncharacterized protein</fullName>
    </submittedName>
</protein>
<dbReference type="EMBL" id="JANAWD010000019">
    <property type="protein sequence ID" value="KAJ3491001.1"/>
    <property type="molecule type" value="Genomic_DNA"/>
</dbReference>
<accession>A0AAD5VB94</accession>